<dbReference type="AlphaFoldDB" id="A0A9X4LXX2"/>
<dbReference type="FunFam" id="1.10.287.380:FF:000001">
    <property type="entry name" value="Valine--tRNA ligase"/>
    <property type="match status" value="1"/>
</dbReference>
<comment type="catalytic activity">
    <reaction evidence="8 10">
        <text>tRNA(Val) + L-valine + ATP = L-valyl-tRNA(Val) + AMP + diphosphate</text>
        <dbReference type="Rhea" id="RHEA:10704"/>
        <dbReference type="Rhea" id="RHEA-COMP:9672"/>
        <dbReference type="Rhea" id="RHEA-COMP:9708"/>
        <dbReference type="ChEBI" id="CHEBI:30616"/>
        <dbReference type="ChEBI" id="CHEBI:33019"/>
        <dbReference type="ChEBI" id="CHEBI:57762"/>
        <dbReference type="ChEBI" id="CHEBI:78442"/>
        <dbReference type="ChEBI" id="CHEBI:78537"/>
        <dbReference type="ChEBI" id="CHEBI:456215"/>
        <dbReference type="EC" id="6.1.1.9"/>
    </reaction>
</comment>
<evidence type="ECO:0000259" key="14">
    <source>
        <dbReference type="Pfam" id="PF10458"/>
    </source>
</evidence>
<dbReference type="PANTHER" id="PTHR11946">
    <property type="entry name" value="VALYL-TRNA SYNTHETASES"/>
    <property type="match status" value="1"/>
</dbReference>
<evidence type="ECO:0000256" key="10">
    <source>
        <dbReference type="HAMAP-Rule" id="MF_02004"/>
    </source>
</evidence>
<comment type="similarity">
    <text evidence="9 10">Belongs to the class-I aminoacyl-tRNA synthetase family. ValS type 1 subfamily.</text>
</comment>
<proteinExistence type="inferred from homology"/>
<dbReference type="Gene3D" id="3.90.740.10">
    <property type="entry name" value="Valyl/Leucyl/Isoleucyl-tRNA synthetase, editing domain"/>
    <property type="match status" value="1"/>
</dbReference>
<keyword evidence="3 10" id="KW-0547">Nucleotide-binding</keyword>
<dbReference type="InterPro" id="IPR009008">
    <property type="entry name" value="Val/Leu/Ile-tRNA-synth_edit"/>
</dbReference>
<evidence type="ECO:0000313" key="15">
    <source>
        <dbReference type="EMBL" id="MDG3013232.1"/>
    </source>
</evidence>
<reference evidence="15" key="1">
    <citation type="submission" date="2022-08" db="EMBL/GenBank/DDBJ databases">
        <title>Genome analysis of Corynebacteriales strain.</title>
        <authorList>
            <person name="Lee S.D."/>
        </authorList>
    </citation>
    <scope>NUCLEOTIDE SEQUENCE</scope>
    <source>
        <strain evidence="15">D3-21</strain>
    </source>
</reference>
<feature type="short sequence motif" description="'KMSKS' region" evidence="10">
    <location>
        <begin position="541"/>
        <end position="545"/>
    </location>
</feature>
<feature type="domain" description="Methionyl/Valyl/Leucyl/Isoleucyl-tRNA synthetase anticodon-binding" evidence="13">
    <location>
        <begin position="622"/>
        <end position="766"/>
    </location>
</feature>
<keyword evidence="7 10" id="KW-0030">Aminoacyl-tRNA synthetase</keyword>
<keyword evidence="5 10" id="KW-0648">Protein biosynthesis</keyword>
<keyword evidence="2 10" id="KW-0436">Ligase</keyword>
<evidence type="ECO:0000256" key="2">
    <source>
        <dbReference type="ARBA" id="ARBA00022598"/>
    </source>
</evidence>
<dbReference type="Proteomes" id="UP001152755">
    <property type="component" value="Unassembled WGS sequence"/>
</dbReference>
<dbReference type="FunFam" id="3.40.50.620:FF:000129">
    <property type="entry name" value="Valine--tRNA ligase"/>
    <property type="match status" value="1"/>
</dbReference>
<dbReference type="EC" id="6.1.1.9" evidence="10"/>
<feature type="domain" description="Valyl-tRNA synthetase tRNA-binding arm" evidence="14">
    <location>
        <begin position="822"/>
        <end position="886"/>
    </location>
</feature>
<dbReference type="GO" id="GO:0005524">
    <property type="term" value="F:ATP binding"/>
    <property type="evidence" value="ECO:0007669"/>
    <property type="project" value="UniProtKB-UniRule"/>
</dbReference>
<dbReference type="InterPro" id="IPR033705">
    <property type="entry name" value="Anticodon_Ia_Val"/>
</dbReference>
<dbReference type="FunFam" id="3.40.50.620:FF:000098">
    <property type="entry name" value="Valine--tRNA ligase"/>
    <property type="match status" value="1"/>
</dbReference>
<dbReference type="FunFam" id="1.10.730.10:FF:000027">
    <property type="entry name" value="Valine--tRNA ligase"/>
    <property type="match status" value="1"/>
</dbReference>
<dbReference type="GO" id="GO:0004832">
    <property type="term" value="F:valine-tRNA ligase activity"/>
    <property type="evidence" value="ECO:0007669"/>
    <property type="project" value="UniProtKB-UniRule"/>
</dbReference>
<dbReference type="NCBIfam" id="NF004349">
    <property type="entry name" value="PRK05729.1"/>
    <property type="match status" value="1"/>
</dbReference>
<feature type="coiled-coil region" evidence="10">
    <location>
        <begin position="820"/>
        <end position="847"/>
    </location>
</feature>
<dbReference type="PRINTS" id="PR00986">
    <property type="entry name" value="TRNASYNTHVAL"/>
</dbReference>
<comment type="domain">
    <text evidence="10">The C-terminal coiled-coil domain is crucial for aminoacylation activity.</text>
</comment>
<accession>A0A9X4LXX2</accession>
<feature type="domain" description="Aminoacyl-tRNA synthetase class Ia" evidence="12">
    <location>
        <begin position="448"/>
        <end position="579"/>
    </location>
</feature>
<evidence type="ECO:0000313" key="16">
    <source>
        <dbReference type="Proteomes" id="UP001152755"/>
    </source>
</evidence>
<evidence type="ECO:0000256" key="5">
    <source>
        <dbReference type="ARBA" id="ARBA00022917"/>
    </source>
</evidence>
<evidence type="ECO:0000259" key="13">
    <source>
        <dbReference type="Pfam" id="PF08264"/>
    </source>
</evidence>
<dbReference type="Gene3D" id="1.10.287.380">
    <property type="entry name" value="Valyl-tRNA synthetase, C-terminal domain"/>
    <property type="match status" value="1"/>
</dbReference>
<dbReference type="SUPFAM" id="SSF52374">
    <property type="entry name" value="Nucleotidylyl transferase"/>
    <property type="match status" value="1"/>
</dbReference>
<dbReference type="InterPro" id="IPR010978">
    <property type="entry name" value="tRNA-bd_arm"/>
</dbReference>
<gene>
    <name evidence="10" type="primary">valS</name>
    <name evidence="15" type="ORF">NVS88_01525</name>
</gene>
<evidence type="ECO:0000256" key="6">
    <source>
        <dbReference type="ARBA" id="ARBA00023054"/>
    </source>
</evidence>
<dbReference type="InterPro" id="IPR019499">
    <property type="entry name" value="Val-tRNA_synth_tRNA-bd"/>
</dbReference>
<evidence type="ECO:0000256" key="3">
    <source>
        <dbReference type="ARBA" id="ARBA00022741"/>
    </source>
</evidence>
<dbReference type="PANTHER" id="PTHR11946:SF93">
    <property type="entry name" value="VALINE--TRNA LIGASE, CHLOROPLASTIC_MITOCHONDRIAL 2"/>
    <property type="match status" value="1"/>
</dbReference>
<feature type="region of interest" description="Disordered" evidence="11">
    <location>
        <begin position="1"/>
        <end position="20"/>
    </location>
</feature>
<comment type="subcellular location">
    <subcellularLocation>
        <location evidence="10">Cytoplasm</location>
    </subcellularLocation>
</comment>
<evidence type="ECO:0000256" key="4">
    <source>
        <dbReference type="ARBA" id="ARBA00022840"/>
    </source>
</evidence>
<name>A0A9X4LXX2_9ACTN</name>
<dbReference type="FunFam" id="3.90.740.10:FF:000005">
    <property type="entry name" value="Valine--tRNA ligase, mitochondrial"/>
    <property type="match status" value="1"/>
</dbReference>
<dbReference type="GO" id="GO:0005829">
    <property type="term" value="C:cytosol"/>
    <property type="evidence" value="ECO:0007669"/>
    <property type="project" value="TreeGrafter"/>
</dbReference>
<sequence length="889" mass="98948">MTSAASESSQNPASALPKSWEPSAVEAELYQGWVDAGYFTADATSDKPGYSIVLPPPNVTGSLHMGHALDHTLMDVLSRRKRMQGYEVLWLPGMDHAGIATQMVVEKQLAAEGKRRDEMSREDFIERVWKWKAESGGTIGEQMRRLGDGVDWSRERFTLDEGLSRAVQTIFKRLYDAGLIYRAERLVNWSPVLQTAISDIEVKFEDVEGELVSLRYGSLDDAEPHVIVATTRVETMLGDTAVAVHPADERYQALIGTTLEHPITGRQIPIIADDYVDPEFGTGAVKITPAHDPNDFEMGLRHKLPMPTIMDETGKIADTGTRFDGMDRFEARVMIREELAGQGRVVAEKRPYLHSVGHSERSGESIEPRLSMQWWVKVDELAKMAGDAVRDGETTIHPKSLEPRWFGWVDDMHDWCISRQLWWGHRIPIWYGPDGEAVCVGPDEIAPEGYVQDPDVLDTWFSSGLWPFSTMGWPDKTDELEKFYPTSVLVTGYDILFFWVARMMMFGKFVARDAGEDAAPGPVPFHDVFLHGLVRDEHGKKMSKSRGNGIDPLDWVERFGADALRFTLARGANPGSDLSVGEDHAKSSRSFATKLFNATKFAMMNGARPAPLPDRADLTDVDRWILDRLEQVRAEVDADFDRYEFGKACEALYHFAWDEVCDWYLELAKVQFAAEPARVEATRAVLGTVLDALLRLLHPVMPFVTETLWKVLTGGESVVIAQWPAATDVEADAVAAQRVSDMQKLITEVRRFRSGQGLNDKQKVSARVTGMGEADLDGKLGSIASQAWLTDPAPDFTVTASLEVRLSRATVVVDLDTSGTVDVEAEKRRLAKDLAAAEKELASTTGKLGNEAFLAKAPEKVVEKIRGRQQVATEDVARLRARLAELDGK</sequence>
<dbReference type="SUPFAM" id="SSF47323">
    <property type="entry name" value="Anticodon-binding domain of a subclass of class I aminoacyl-tRNA synthetases"/>
    <property type="match status" value="1"/>
</dbReference>
<comment type="subunit">
    <text evidence="10">Monomer.</text>
</comment>
<evidence type="ECO:0000256" key="7">
    <source>
        <dbReference type="ARBA" id="ARBA00023146"/>
    </source>
</evidence>
<dbReference type="CDD" id="cd00817">
    <property type="entry name" value="ValRS_core"/>
    <property type="match status" value="1"/>
</dbReference>
<evidence type="ECO:0000256" key="1">
    <source>
        <dbReference type="ARBA" id="ARBA00022490"/>
    </source>
</evidence>
<dbReference type="CDD" id="cd07962">
    <property type="entry name" value="Anticodon_Ia_Val"/>
    <property type="match status" value="1"/>
</dbReference>
<organism evidence="15 16">
    <name type="scientific">Speluncibacter jeojiensis</name>
    <dbReference type="NCBI Taxonomy" id="2710754"/>
    <lineage>
        <taxon>Bacteria</taxon>
        <taxon>Bacillati</taxon>
        <taxon>Actinomycetota</taxon>
        <taxon>Actinomycetes</taxon>
        <taxon>Mycobacteriales</taxon>
        <taxon>Speluncibacteraceae</taxon>
        <taxon>Speluncibacter</taxon>
    </lineage>
</organism>
<dbReference type="NCBIfam" id="TIGR00422">
    <property type="entry name" value="valS"/>
    <property type="match status" value="1"/>
</dbReference>
<feature type="binding site" evidence="10">
    <location>
        <position position="544"/>
    </location>
    <ligand>
        <name>ATP</name>
        <dbReference type="ChEBI" id="CHEBI:30616"/>
    </ligand>
</feature>
<evidence type="ECO:0000256" key="9">
    <source>
        <dbReference type="ARBA" id="ARBA00060830"/>
    </source>
</evidence>
<feature type="short sequence motif" description="'HIGH' region" evidence="10">
    <location>
        <begin position="57"/>
        <end position="67"/>
    </location>
</feature>
<dbReference type="EMBL" id="JANRHA010000001">
    <property type="protein sequence ID" value="MDG3013232.1"/>
    <property type="molecule type" value="Genomic_DNA"/>
</dbReference>
<dbReference type="InterPro" id="IPR002300">
    <property type="entry name" value="aa-tRNA-synth_Ia"/>
</dbReference>
<keyword evidence="16" id="KW-1185">Reference proteome</keyword>
<protein>
    <recommendedName>
        <fullName evidence="10">Valine--tRNA ligase</fullName>
        <ecNumber evidence="10">6.1.1.9</ecNumber>
    </recommendedName>
    <alternativeName>
        <fullName evidence="10">Valyl-tRNA synthetase</fullName>
        <shortName evidence="10">ValRS</shortName>
    </alternativeName>
</protein>
<dbReference type="Pfam" id="PF10458">
    <property type="entry name" value="Val_tRNA-synt_C"/>
    <property type="match status" value="1"/>
</dbReference>
<keyword evidence="4 10" id="KW-0067">ATP-binding</keyword>
<dbReference type="GO" id="GO:0006438">
    <property type="term" value="P:valyl-tRNA aminoacylation"/>
    <property type="evidence" value="ECO:0007669"/>
    <property type="project" value="UniProtKB-UniRule"/>
</dbReference>
<dbReference type="Gene3D" id="3.40.50.620">
    <property type="entry name" value="HUPs"/>
    <property type="match status" value="2"/>
</dbReference>
<dbReference type="Pfam" id="PF08264">
    <property type="entry name" value="Anticodon_1"/>
    <property type="match status" value="1"/>
</dbReference>
<dbReference type="PROSITE" id="PS00178">
    <property type="entry name" value="AA_TRNA_LIGASE_I"/>
    <property type="match status" value="1"/>
</dbReference>
<keyword evidence="1 10" id="KW-0963">Cytoplasm</keyword>
<dbReference type="InterPro" id="IPR001412">
    <property type="entry name" value="aa-tRNA-synth_I_CS"/>
</dbReference>
<dbReference type="InterPro" id="IPR009080">
    <property type="entry name" value="tRNAsynth_Ia_anticodon-bd"/>
</dbReference>
<dbReference type="InterPro" id="IPR037118">
    <property type="entry name" value="Val-tRNA_synth_C_sf"/>
</dbReference>
<dbReference type="Pfam" id="PF00133">
    <property type="entry name" value="tRNA-synt_1"/>
    <property type="match status" value="2"/>
</dbReference>
<feature type="domain" description="Aminoacyl-tRNA synthetase class Ia" evidence="12">
    <location>
        <begin position="29"/>
        <end position="440"/>
    </location>
</feature>
<dbReference type="InterPro" id="IPR013155">
    <property type="entry name" value="M/V/L/I-tRNA-synth_anticd-bd"/>
</dbReference>
<evidence type="ECO:0000256" key="11">
    <source>
        <dbReference type="SAM" id="MobiDB-lite"/>
    </source>
</evidence>
<feature type="compositionally biased region" description="Polar residues" evidence="11">
    <location>
        <begin position="1"/>
        <end position="13"/>
    </location>
</feature>
<dbReference type="SUPFAM" id="SSF46589">
    <property type="entry name" value="tRNA-binding arm"/>
    <property type="match status" value="1"/>
</dbReference>
<comment type="caution">
    <text evidence="15">The sequence shown here is derived from an EMBL/GenBank/DDBJ whole genome shotgun (WGS) entry which is preliminary data.</text>
</comment>
<keyword evidence="6 10" id="KW-0175">Coiled coil</keyword>
<dbReference type="RefSeq" id="WP_332519001.1">
    <property type="nucleotide sequence ID" value="NZ_JANRHA010000001.1"/>
</dbReference>
<dbReference type="InterPro" id="IPR014729">
    <property type="entry name" value="Rossmann-like_a/b/a_fold"/>
</dbReference>
<dbReference type="SUPFAM" id="SSF50677">
    <property type="entry name" value="ValRS/IleRS/LeuRS editing domain"/>
    <property type="match status" value="1"/>
</dbReference>
<dbReference type="InterPro" id="IPR002303">
    <property type="entry name" value="Valyl-tRNA_ligase"/>
</dbReference>
<evidence type="ECO:0000256" key="8">
    <source>
        <dbReference type="ARBA" id="ARBA00047552"/>
    </source>
</evidence>
<evidence type="ECO:0000259" key="12">
    <source>
        <dbReference type="Pfam" id="PF00133"/>
    </source>
</evidence>
<comment type="domain">
    <text evidence="10">ValRS has two distinct active sites: one for aminoacylation and one for editing. The misactivated threonine is translocated from the active site to the editing site.</text>
</comment>
<comment type="function">
    <text evidence="10">Catalyzes the attachment of valine to tRNA(Val). As ValRS can inadvertently accommodate and process structurally similar amino acids such as threonine, to avoid such errors, it has a 'posttransfer' editing activity that hydrolyzes mischarged Thr-tRNA(Val) in a tRNA-dependent manner.</text>
</comment>
<dbReference type="Gene3D" id="1.10.730.10">
    <property type="entry name" value="Isoleucyl-tRNA Synthetase, Domain 1"/>
    <property type="match status" value="1"/>
</dbReference>
<dbReference type="HAMAP" id="MF_02004">
    <property type="entry name" value="Val_tRNA_synth_type1"/>
    <property type="match status" value="1"/>
</dbReference>
<dbReference type="GO" id="GO:0002161">
    <property type="term" value="F:aminoacyl-tRNA deacylase activity"/>
    <property type="evidence" value="ECO:0007669"/>
    <property type="project" value="InterPro"/>
</dbReference>